<dbReference type="OrthoDB" id="8120565at2759"/>
<keyword evidence="6 8" id="KW-0472">Membrane</keyword>
<dbReference type="HOGENOM" id="CLU_505313_0_0_1"/>
<evidence type="ECO:0000256" key="1">
    <source>
        <dbReference type="ARBA" id="ARBA00004141"/>
    </source>
</evidence>
<feature type="region of interest" description="Disordered" evidence="7">
    <location>
        <begin position="1"/>
        <end position="50"/>
    </location>
</feature>
<evidence type="ECO:0000256" key="2">
    <source>
        <dbReference type="ARBA" id="ARBA00010992"/>
    </source>
</evidence>
<evidence type="ECO:0000256" key="3">
    <source>
        <dbReference type="ARBA" id="ARBA00022448"/>
    </source>
</evidence>
<sequence>MVEAQQTGNHTAHEEIDLGTAEQPTNPSREEENPTSFVPRIPHHESATTSPEPLIVAENTVVAKPSSFINRILPATWWPTSRKRSAGWDSEILSLRMMDAIANTFREMKSNLELWRVLMIGITYLGTGMGALLGSSLSIECSIDTSISFAMGLFIFGTIGQVFLPKLALFLISRFVAGVGQGIMLVVATIYISDIATPANRGALVLAFWAEHRYSVVKRCPVVFAGIFWIMSLKLPNSPRFLRSRGHSIEAQNILARLRKTARPRSNFPGEYDIAEPAVALDSRSTQTQRPGERNSCINTMFSSWSEICGSKYRKRIMQGVLLLSMPPASAFAVLRYRSIFGHHCVVTDDWNGWFFYYYENLIRLGGLVICYLLIDRWGRRPLLLYGSAVSAVFLSFATAVAYLAFEIQCGQVPMLTKWLGLAVSGHFYLVFSATWGTVPIILAAEIFPSRLRAKGFAISVCGSSFVNIINDVLWFYVPAPPWLLLALLSLVCLAAGVWVYFDIRETKGLGFEQIDSVYQNKCMSSRAVDEEVELQATR</sequence>
<feature type="domain" description="Major facilitator superfamily (MFS) profile" evidence="9">
    <location>
        <begin position="75"/>
        <end position="508"/>
    </location>
</feature>
<dbReference type="Proteomes" id="UP000016922">
    <property type="component" value="Unassembled WGS sequence"/>
</dbReference>
<comment type="subcellular location">
    <subcellularLocation>
        <location evidence="1">Membrane</location>
        <topology evidence="1">Multi-pass membrane protein</topology>
    </subcellularLocation>
</comment>
<dbReference type="Gene3D" id="1.20.1250.20">
    <property type="entry name" value="MFS general substrate transporter like domains"/>
    <property type="match status" value="1"/>
</dbReference>
<proteinExistence type="inferred from homology"/>
<dbReference type="AlphaFoldDB" id="S3DB16"/>
<dbReference type="GeneID" id="19459389"/>
<evidence type="ECO:0000256" key="6">
    <source>
        <dbReference type="ARBA" id="ARBA00023136"/>
    </source>
</evidence>
<feature type="transmembrane region" description="Helical" evidence="8">
    <location>
        <begin position="355"/>
        <end position="375"/>
    </location>
</feature>
<feature type="transmembrane region" description="Helical" evidence="8">
    <location>
        <begin position="384"/>
        <end position="406"/>
    </location>
</feature>
<name>S3DB16_GLAL2</name>
<evidence type="ECO:0000313" key="10">
    <source>
        <dbReference type="EMBL" id="EPE29171.1"/>
    </source>
</evidence>
<dbReference type="InterPro" id="IPR036259">
    <property type="entry name" value="MFS_trans_sf"/>
</dbReference>
<dbReference type="SUPFAM" id="SSF103473">
    <property type="entry name" value="MFS general substrate transporter"/>
    <property type="match status" value="1"/>
</dbReference>
<keyword evidence="4 8" id="KW-0812">Transmembrane</keyword>
<dbReference type="GO" id="GO:0016020">
    <property type="term" value="C:membrane"/>
    <property type="evidence" value="ECO:0007669"/>
    <property type="project" value="UniProtKB-SubCell"/>
</dbReference>
<protein>
    <submittedName>
        <fullName evidence="10">MFS general substrate transporter</fullName>
    </submittedName>
</protein>
<dbReference type="EMBL" id="KE145367">
    <property type="protein sequence ID" value="EPE29171.1"/>
    <property type="molecule type" value="Genomic_DNA"/>
</dbReference>
<dbReference type="PANTHER" id="PTHR48022">
    <property type="entry name" value="PLASTIDIC GLUCOSE TRANSPORTER 4"/>
    <property type="match status" value="1"/>
</dbReference>
<organism evidence="10 11">
    <name type="scientific">Glarea lozoyensis (strain ATCC 20868 / MF5171)</name>
    <dbReference type="NCBI Taxonomy" id="1116229"/>
    <lineage>
        <taxon>Eukaryota</taxon>
        <taxon>Fungi</taxon>
        <taxon>Dikarya</taxon>
        <taxon>Ascomycota</taxon>
        <taxon>Pezizomycotina</taxon>
        <taxon>Leotiomycetes</taxon>
        <taxon>Helotiales</taxon>
        <taxon>Helotiaceae</taxon>
        <taxon>Glarea</taxon>
    </lineage>
</organism>
<evidence type="ECO:0000256" key="5">
    <source>
        <dbReference type="ARBA" id="ARBA00022989"/>
    </source>
</evidence>
<keyword evidence="11" id="KW-1185">Reference proteome</keyword>
<feature type="transmembrane region" description="Helical" evidence="8">
    <location>
        <begin position="176"/>
        <end position="196"/>
    </location>
</feature>
<dbReference type="KEGG" id="glz:GLAREA_00331"/>
<evidence type="ECO:0000256" key="7">
    <source>
        <dbReference type="SAM" id="MobiDB-lite"/>
    </source>
</evidence>
<feature type="transmembrane region" description="Helical" evidence="8">
    <location>
        <begin position="457"/>
        <end position="477"/>
    </location>
</feature>
<feature type="transmembrane region" description="Helical" evidence="8">
    <location>
        <begin position="426"/>
        <end position="445"/>
    </location>
</feature>
<dbReference type="InterPro" id="IPR005828">
    <property type="entry name" value="MFS_sugar_transport-like"/>
</dbReference>
<comment type="similarity">
    <text evidence="2">Belongs to the major facilitator superfamily. Sugar transporter (TC 2.A.1.1) family.</text>
</comment>
<dbReference type="RefSeq" id="XP_008083280.1">
    <property type="nucleotide sequence ID" value="XM_008085089.1"/>
</dbReference>
<feature type="transmembrane region" description="Helical" evidence="8">
    <location>
        <begin position="317"/>
        <end position="335"/>
    </location>
</feature>
<keyword evidence="5 8" id="KW-1133">Transmembrane helix</keyword>
<dbReference type="PRINTS" id="PR00171">
    <property type="entry name" value="SUGRTRNSPORT"/>
</dbReference>
<dbReference type="eggNOG" id="KOG0254">
    <property type="taxonomic scope" value="Eukaryota"/>
</dbReference>
<dbReference type="Pfam" id="PF00083">
    <property type="entry name" value="Sugar_tr"/>
    <property type="match status" value="2"/>
</dbReference>
<accession>S3DB16</accession>
<feature type="compositionally biased region" description="Polar residues" evidence="7">
    <location>
        <begin position="1"/>
        <end position="10"/>
    </location>
</feature>
<dbReference type="GO" id="GO:0005351">
    <property type="term" value="F:carbohydrate:proton symporter activity"/>
    <property type="evidence" value="ECO:0007669"/>
    <property type="project" value="TreeGrafter"/>
</dbReference>
<dbReference type="InterPro" id="IPR003663">
    <property type="entry name" value="Sugar/inositol_transpt"/>
</dbReference>
<evidence type="ECO:0000313" key="11">
    <source>
        <dbReference type="Proteomes" id="UP000016922"/>
    </source>
</evidence>
<feature type="transmembrane region" description="Helical" evidence="8">
    <location>
        <begin position="146"/>
        <end position="164"/>
    </location>
</feature>
<dbReference type="STRING" id="1116229.S3DB16"/>
<feature type="transmembrane region" description="Helical" evidence="8">
    <location>
        <begin position="483"/>
        <end position="502"/>
    </location>
</feature>
<dbReference type="PANTHER" id="PTHR48022:SF2">
    <property type="entry name" value="PLASTIDIC GLUCOSE TRANSPORTER 4"/>
    <property type="match status" value="1"/>
</dbReference>
<feature type="transmembrane region" description="Helical" evidence="8">
    <location>
        <begin position="114"/>
        <end position="134"/>
    </location>
</feature>
<dbReference type="InterPro" id="IPR050360">
    <property type="entry name" value="MFS_Sugar_Transporters"/>
</dbReference>
<reference evidence="10 11" key="1">
    <citation type="journal article" date="2013" name="BMC Genomics">
        <title>Genomics-driven discovery of the pneumocandin biosynthetic gene cluster in the fungus Glarea lozoyensis.</title>
        <authorList>
            <person name="Chen L."/>
            <person name="Yue Q."/>
            <person name="Zhang X."/>
            <person name="Xiang M."/>
            <person name="Wang C."/>
            <person name="Li S."/>
            <person name="Che Y."/>
            <person name="Ortiz-Lopez F.J."/>
            <person name="Bills G.F."/>
            <person name="Liu X."/>
            <person name="An Z."/>
        </authorList>
    </citation>
    <scope>NUCLEOTIDE SEQUENCE [LARGE SCALE GENOMIC DNA]</scope>
    <source>
        <strain evidence="11">ATCC 20868 / MF5171</strain>
    </source>
</reference>
<keyword evidence="3" id="KW-0813">Transport</keyword>
<dbReference type="PROSITE" id="PS50850">
    <property type="entry name" value="MFS"/>
    <property type="match status" value="1"/>
</dbReference>
<evidence type="ECO:0000256" key="4">
    <source>
        <dbReference type="ARBA" id="ARBA00022692"/>
    </source>
</evidence>
<evidence type="ECO:0000259" key="9">
    <source>
        <dbReference type="PROSITE" id="PS50850"/>
    </source>
</evidence>
<evidence type="ECO:0000256" key="8">
    <source>
        <dbReference type="SAM" id="Phobius"/>
    </source>
</evidence>
<gene>
    <name evidence="10" type="ORF">GLAREA_00331</name>
</gene>
<dbReference type="InterPro" id="IPR020846">
    <property type="entry name" value="MFS_dom"/>
</dbReference>